<reference evidence="3" key="1">
    <citation type="submission" date="2018-05" db="EMBL/GenBank/DDBJ databases">
        <authorList>
            <person name="Li Y."/>
        </authorList>
    </citation>
    <scope>NUCLEOTIDE SEQUENCE [LARGE SCALE GENOMIC DNA]</scope>
    <source>
        <strain evidence="3">3d-2-2</strain>
    </source>
</reference>
<proteinExistence type="predicted"/>
<sequence length="217" mass="23950">MASACRRSARPALRFCSIHSSPWERPSRIDAHMETHSPVPHTSVMTWAISGHSASKDAAGDTTHAKSNAAHAEIRISMKHDVTYDASTDISRLVPGHKGDFDACHRLLEASPEQIRRVLPELLVWLQDINWPIAPYILKALRPLDAALAQPVMDILAGDDEMWKYWIISNLLPQVRTEVRQALHPRIVAIAKQPTPGEAADEVNLAAAGLLAQWGSD</sequence>
<keyword evidence="3" id="KW-1185">Reference proteome</keyword>
<protein>
    <recommendedName>
        <fullName evidence="1">DUF5071 domain-containing protein</fullName>
    </recommendedName>
</protein>
<comment type="caution">
    <text evidence="2">The sequence shown here is derived from an EMBL/GenBank/DDBJ whole genome shotgun (WGS) entry which is preliminary data.</text>
</comment>
<dbReference type="Gene3D" id="1.25.40.750">
    <property type="entry name" value="Domain of unknown function DUF5071"/>
    <property type="match status" value="1"/>
</dbReference>
<dbReference type="InterPro" id="IPR038692">
    <property type="entry name" value="Cthe_2751_sf"/>
</dbReference>
<feature type="domain" description="DUF5071" evidence="1">
    <location>
        <begin position="93"/>
        <end position="208"/>
    </location>
</feature>
<dbReference type="CDD" id="cd11743">
    <property type="entry name" value="Cthe_2751_like"/>
    <property type="match status" value="1"/>
</dbReference>
<gene>
    <name evidence="2" type="ORF">DD235_04750</name>
</gene>
<organism evidence="2 3">
    <name type="scientific">Corticimicrobacter populi</name>
    <dbReference type="NCBI Taxonomy" id="2175229"/>
    <lineage>
        <taxon>Bacteria</taxon>
        <taxon>Pseudomonadati</taxon>
        <taxon>Pseudomonadota</taxon>
        <taxon>Betaproteobacteria</taxon>
        <taxon>Burkholderiales</taxon>
        <taxon>Alcaligenaceae</taxon>
        <taxon>Corticimicrobacter</taxon>
    </lineage>
</organism>
<evidence type="ECO:0000313" key="2">
    <source>
        <dbReference type="EMBL" id="PWF25445.1"/>
    </source>
</evidence>
<evidence type="ECO:0000313" key="3">
    <source>
        <dbReference type="Proteomes" id="UP000245212"/>
    </source>
</evidence>
<evidence type="ECO:0000259" key="1">
    <source>
        <dbReference type="Pfam" id="PF16804"/>
    </source>
</evidence>
<dbReference type="EMBL" id="QETA01000001">
    <property type="protein sequence ID" value="PWF25445.1"/>
    <property type="molecule type" value="Genomic_DNA"/>
</dbReference>
<dbReference type="Pfam" id="PF16804">
    <property type="entry name" value="DUF5071"/>
    <property type="match status" value="1"/>
</dbReference>
<accession>A0A2V1K7J5</accession>
<dbReference type="AlphaFoldDB" id="A0A2V1K7J5"/>
<dbReference type="Proteomes" id="UP000245212">
    <property type="component" value="Unassembled WGS sequence"/>
</dbReference>
<name>A0A2V1K7J5_9BURK</name>
<dbReference type="InterPro" id="IPR031837">
    <property type="entry name" value="DUF5071"/>
</dbReference>